<evidence type="ECO:0000313" key="2">
    <source>
        <dbReference type="EMBL" id="KAK9808161.1"/>
    </source>
</evidence>
<reference evidence="2 3" key="1">
    <citation type="journal article" date="2024" name="Nat. Commun.">
        <title>Phylogenomics reveals the evolutionary origins of lichenization in chlorophyte algae.</title>
        <authorList>
            <person name="Puginier C."/>
            <person name="Libourel C."/>
            <person name="Otte J."/>
            <person name="Skaloud P."/>
            <person name="Haon M."/>
            <person name="Grisel S."/>
            <person name="Petersen M."/>
            <person name="Berrin J.G."/>
            <person name="Delaux P.M."/>
            <person name="Dal Grande F."/>
            <person name="Keller J."/>
        </authorList>
    </citation>
    <scope>NUCLEOTIDE SEQUENCE [LARGE SCALE GENOMIC DNA]</scope>
    <source>
        <strain evidence="2 3">SAG 2036</strain>
    </source>
</reference>
<feature type="compositionally biased region" description="Basic and acidic residues" evidence="1">
    <location>
        <begin position="1"/>
        <end position="10"/>
    </location>
</feature>
<comment type="caution">
    <text evidence="2">The sequence shown here is derived from an EMBL/GenBank/DDBJ whole genome shotgun (WGS) entry which is preliminary data.</text>
</comment>
<gene>
    <name evidence="2" type="ORF">WJX73_003738</name>
</gene>
<evidence type="ECO:0000313" key="3">
    <source>
        <dbReference type="Proteomes" id="UP001465755"/>
    </source>
</evidence>
<accession>A0AAW1PFN1</accession>
<evidence type="ECO:0000256" key="1">
    <source>
        <dbReference type="SAM" id="MobiDB-lite"/>
    </source>
</evidence>
<feature type="region of interest" description="Disordered" evidence="1">
    <location>
        <begin position="1"/>
        <end position="36"/>
    </location>
</feature>
<dbReference type="EMBL" id="JALJOQ010000026">
    <property type="protein sequence ID" value="KAK9808161.1"/>
    <property type="molecule type" value="Genomic_DNA"/>
</dbReference>
<dbReference type="AlphaFoldDB" id="A0AAW1PFN1"/>
<organism evidence="2 3">
    <name type="scientific">Symbiochloris irregularis</name>
    <dbReference type="NCBI Taxonomy" id="706552"/>
    <lineage>
        <taxon>Eukaryota</taxon>
        <taxon>Viridiplantae</taxon>
        <taxon>Chlorophyta</taxon>
        <taxon>core chlorophytes</taxon>
        <taxon>Trebouxiophyceae</taxon>
        <taxon>Trebouxiales</taxon>
        <taxon>Trebouxiaceae</taxon>
        <taxon>Symbiochloris</taxon>
    </lineage>
</organism>
<dbReference type="Proteomes" id="UP001465755">
    <property type="component" value="Unassembled WGS sequence"/>
</dbReference>
<keyword evidence="3" id="KW-1185">Reference proteome</keyword>
<feature type="region of interest" description="Disordered" evidence="1">
    <location>
        <begin position="157"/>
        <end position="180"/>
    </location>
</feature>
<protein>
    <submittedName>
        <fullName evidence="2">Uncharacterized protein</fullName>
    </submittedName>
</protein>
<sequence>MSLDKRRDFSKGPQRNVRTESQVNDPPPSCTMMHSSSGNFVLTSSRASFQAQDPMSDTILSEVDGTHAFVVVMNADFTARGQSYLSRNLFRESLRLDSSVDTIMVASPGLWQEVSLDSAAQRLMHYKRTLSWEGLDASVLAAKDACRLQHSQSATSVEAYSRQQPRARARSDPGLVAVSA</sequence>
<name>A0AAW1PFN1_9CHLO</name>
<proteinExistence type="predicted"/>